<dbReference type="Proteomes" id="UP000091820">
    <property type="component" value="Unassembled WGS sequence"/>
</dbReference>
<dbReference type="EnsemblMetazoa" id="GBRI028632-RA">
    <property type="protein sequence ID" value="GBRI028632-PA"/>
    <property type="gene ID" value="GBRI028632"/>
</dbReference>
<dbReference type="VEuPathDB" id="VectorBase:GBRI028632"/>
<keyword evidence="9" id="KW-1185">Reference proteome</keyword>
<dbReference type="STRING" id="37001.A0A1A9WQT7"/>
<dbReference type="InterPro" id="IPR036013">
    <property type="entry name" value="Band_7/SPFH_dom_sf"/>
</dbReference>
<dbReference type="PANTHER" id="PTHR23222:SF1">
    <property type="entry name" value="PROHIBITIN-2"/>
    <property type="match status" value="1"/>
</dbReference>
<keyword evidence="4" id="KW-0496">Mitochondrion</keyword>
<sequence length="251" mass="27930">MAQSKLNDLAGKFGKGGPPGLTTGLKLLAAIGATAYGINQSLYTVDGGHRAIIFSRLGGIQNDIYSEGLHFRIPWFQYPIIYDIRSRPRKISSPTGSKDLQMINISLRVLSRPDSLRLPSVHRQLGLDYDEKVLPSICNEVLKSVVAKFNASQLITQRAQVSLLIRKELVERARDFNIILDDVSLTELSFGKEYTAAVEAKQVAQQEAQRAVFFVERAKQEKQQKIVQAEGEAEAAKMISFSKILYISPNH</sequence>
<dbReference type="SMART" id="SM00244">
    <property type="entry name" value="PHB"/>
    <property type="match status" value="1"/>
</dbReference>
<protein>
    <recommendedName>
        <fullName evidence="6">Prohibitin</fullName>
    </recommendedName>
</protein>
<dbReference type="GO" id="GO:0005743">
    <property type="term" value="C:mitochondrial inner membrane"/>
    <property type="evidence" value="ECO:0007669"/>
    <property type="project" value="UniProtKB-SubCell"/>
</dbReference>
<dbReference type="Gene3D" id="3.30.479.30">
    <property type="entry name" value="Band 7 domain"/>
    <property type="match status" value="1"/>
</dbReference>
<keyword evidence="5" id="KW-0472">Membrane</keyword>
<evidence type="ECO:0000256" key="3">
    <source>
        <dbReference type="ARBA" id="ARBA00022792"/>
    </source>
</evidence>
<evidence type="ECO:0000313" key="9">
    <source>
        <dbReference type="Proteomes" id="UP000091820"/>
    </source>
</evidence>
<evidence type="ECO:0000313" key="8">
    <source>
        <dbReference type="EnsemblMetazoa" id="GBRI028632-PA"/>
    </source>
</evidence>
<proteinExistence type="inferred from homology"/>
<dbReference type="PRINTS" id="PR00679">
    <property type="entry name" value="PROHIBITIN"/>
</dbReference>
<feature type="domain" description="Band 7" evidence="7">
    <location>
        <begin position="41"/>
        <end position="202"/>
    </location>
</feature>
<evidence type="ECO:0000256" key="6">
    <source>
        <dbReference type="RuleBase" id="RU366048"/>
    </source>
</evidence>
<dbReference type="FunFam" id="3.30.479.30:FF:000001">
    <property type="entry name" value="Prohibitin 2"/>
    <property type="match status" value="1"/>
</dbReference>
<name>A0A1A9WQT7_9MUSC</name>
<accession>A0A1A9WQT7</accession>
<reference evidence="9" key="1">
    <citation type="submission" date="2014-03" db="EMBL/GenBank/DDBJ databases">
        <authorList>
            <person name="Aksoy S."/>
            <person name="Warren W."/>
            <person name="Wilson R.K."/>
        </authorList>
    </citation>
    <scope>NUCLEOTIDE SEQUENCE [LARGE SCALE GENOMIC DNA]</scope>
    <source>
        <strain evidence="9">IAEA</strain>
    </source>
</reference>
<dbReference type="Pfam" id="PF01145">
    <property type="entry name" value="Band_7"/>
    <property type="match status" value="1"/>
</dbReference>
<evidence type="ECO:0000259" key="7">
    <source>
        <dbReference type="SMART" id="SM00244"/>
    </source>
</evidence>
<dbReference type="SUPFAM" id="SSF117892">
    <property type="entry name" value="Band 7/SPFH domain"/>
    <property type="match status" value="1"/>
</dbReference>
<evidence type="ECO:0000256" key="1">
    <source>
        <dbReference type="ARBA" id="ARBA00004273"/>
    </source>
</evidence>
<evidence type="ECO:0000256" key="2">
    <source>
        <dbReference type="ARBA" id="ARBA00009658"/>
    </source>
</evidence>
<dbReference type="CDD" id="cd03401">
    <property type="entry name" value="SPFH_prohibitin"/>
    <property type="match status" value="1"/>
</dbReference>
<comment type="subcellular location">
    <subcellularLocation>
        <location evidence="1 6">Mitochondrion inner membrane</location>
    </subcellularLocation>
</comment>
<evidence type="ECO:0000256" key="5">
    <source>
        <dbReference type="ARBA" id="ARBA00023136"/>
    </source>
</evidence>
<dbReference type="InterPro" id="IPR001107">
    <property type="entry name" value="Band_7"/>
</dbReference>
<organism evidence="8 9">
    <name type="scientific">Glossina brevipalpis</name>
    <dbReference type="NCBI Taxonomy" id="37001"/>
    <lineage>
        <taxon>Eukaryota</taxon>
        <taxon>Metazoa</taxon>
        <taxon>Ecdysozoa</taxon>
        <taxon>Arthropoda</taxon>
        <taxon>Hexapoda</taxon>
        <taxon>Insecta</taxon>
        <taxon>Pterygota</taxon>
        <taxon>Neoptera</taxon>
        <taxon>Endopterygota</taxon>
        <taxon>Diptera</taxon>
        <taxon>Brachycera</taxon>
        <taxon>Muscomorpha</taxon>
        <taxon>Hippoboscoidea</taxon>
        <taxon>Glossinidae</taxon>
        <taxon>Glossina</taxon>
    </lineage>
</organism>
<reference evidence="8" key="2">
    <citation type="submission" date="2020-05" db="UniProtKB">
        <authorList>
            <consortium name="EnsemblMetazoa"/>
        </authorList>
    </citation>
    <scope>IDENTIFICATION</scope>
    <source>
        <strain evidence="8">IAEA</strain>
    </source>
</reference>
<dbReference type="PANTHER" id="PTHR23222">
    <property type="entry name" value="PROHIBITIN"/>
    <property type="match status" value="1"/>
</dbReference>
<dbReference type="GO" id="GO:0007005">
    <property type="term" value="P:mitochondrion organization"/>
    <property type="evidence" value="ECO:0007669"/>
    <property type="project" value="TreeGrafter"/>
</dbReference>
<comment type="similarity">
    <text evidence="2 6">Belongs to the prohibitin family.</text>
</comment>
<evidence type="ECO:0000256" key="4">
    <source>
        <dbReference type="ARBA" id="ARBA00023128"/>
    </source>
</evidence>
<dbReference type="AlphaFoldDB" id="A0A1A9WQT7"/>
<keyword evidence="3 6" id="KW-0999">Mitochondrion inner membrane</keyword>
<dbReference type="InterPro" id="IPR000163">
    <property type="entry name" value="Prohibitin"/>
</dbReference>